<sequence>MENGGWWFDTMLDVNIIYAHLGLITSGMTILLKKKKMILGFTICLEEC</sequence>
<name>C6T7P1_SOYBN</name>
<organism evidence="2">
    <name type="scientific">Glycine max</name>
    <name type="common">Soybean</name>
    <name type="synonym">Glycine hispida</name>
    <dbReference type="NCBI Taxonomy" id="3847"/>
    <lineage>
        <taxon>Eukaryota</taxon>
        <taxon>Viridiplantae</taxon>
        <taxon>Streptophyta</taxon>
        <taxon>Embryophyta</taxon>
        <taxon>Tracheophyta</taxon>
        <taxon>Spermatophyta</taxon>
        <taxon>Magnoliopsida</taxon>
        <taxon>eudicotyledons</taxon>
        <taxon>Gunneridae</taxon>
        <taxon>Pentapetalae</taxon>
        <taxon>rosids</taxon>
        <taxon>fabids</taxon>
        <taxon>Fabales</taxon>
        <taxon>Fabaceae</taxon>
        <taxon>Papilionoideae</taxon>
        <taxon>50 kb inversion clade</taxon>
        <taxon>NPAAA clade</taxon>
        <taxon>indigoferoid/millettioid clade</taxon>
        <taxon>Phaseoleae</taxon>
        <taxon>Glycine</taxon>
        <taxon>Glycine subgen. Soja</taxon>
    </lineage>
</organism>
<keyword evidence="1" id="KW-0812">Transmembrane</keyword>
<evidence type="ECO:0000313" key="2">
    <source>
        <dbReference type="EMBL" id="ACU17843.1"/>
    </source>
</evidence>
<protein>
    <submittedName>
        <fullName evidence="2">Uncharacterized protein</fullName>
    </submittedName>
</protein>
<keyword evidence="1" id="KW-1133">Transmembrane helix</keyword>
<dbReference type="AlphaFoldDB" id="C6T7P1"/>
<feature type="transmembrane region" description="Helical" evidence="1">
    <location>
        <begin position="12"/>
        <end position="32"/>
    </location>
</feature>
<reference evidence="2" key="1">
    <citation type="submission" date="2009-08" db="EMBL/GenBank/DDBJ databases">
        <authorList>
            <person name="Cheung F."/>
            <person name="Xiao Y."/>
            <person name="Chan A."/>
            <person name="Moskal W."/>
            <person name="Town C.D."/>
        </authorList>
    </citation>
    <scope>NUCLEOTIDE SEQUENCE</scope>
</reference>
<accession>C6T7P1</accession>
<proteinExistence type="evidence at transcript level"/>
<keyword evidence="1" id="KW-0472">Membrane</keyword>
<evidence type="ECO:0000256" key="1">
    <source>
        <dbReference type="SAM" id="Phobius"/>
    </source>
</evidence>
<dbReference type="EMBL" id="BT093474">
    <property type="protein sequence ID" value="ACU17843.1"/>
    <property type="molecule type" value="mRNA"/>
</dbReference>